<dbReference type="EMBL" id="LR134190">
    <property type="protein sequence ID" value="VEB62462.1"/>
    <property type="molecule type" value="Genomic_DNA"/>
</dbReference>
<evidence type="ECO:0000313" key="3">
    <source>
        <dbReference type="EMBL" id="VEB62462.1"/>
    </source>
</evidence>
<organism evidence="3 4">
    <name type="scientific">Salmonella enterica I</name>
    <dbReference type="NCBI Taxonomy" id="59201"/>
    <lineage>
        <taxon>Bacteria</taxon>
        <taxon>Pseudomonadati</taxon>
        <taxon>Pseudomonadota</taxon>
        <taxon>Gammaproteobacteria</taxon>
        <taxon>Enterobacterales</taxon>
        <taxon>Enterobacteriaceae</taxon>
        <taxon>Salmonella</taxon>
    </lineage>
</organism>
<evidence type="ECO:0000256" key="1">
    <source>
        <dbReference type="SAM" id="MobiDB-lite"/>
    </source>
</evidence>
<dbReference type="Pfam" id="PF12794">
    <property type="entry name" value="MscS_TM"/>
    <property type="match status" value="1"/>
</dbReference>
<gene>
    <name evidence="3" type="primary">kefA_5</name>
    <name evidence="3" type="ORF">NCTC6754_07859</name>
</gene>
<evidence type="ECO:0000259" key="2">
    <source>
        <dbReference type="Pfam" id="PF12794"/>
    </source>
</evidence>
<dbReference type="InterPro" id="IPR025692">
    <property type="entry name" value="MscS_IM_dom1"/>
</dbReference>
<dbReference type="AlphaFoldDB" id="A0A3S4JI24"/>
<sequence length="80" mass="8807">MVLTATGYFYTTLRLAGRWIETVYLVIIWNLLYQTVLRGLSVAARRICLATRAGSSSEPGKRGSGRRGATGRTHHRVGAN</sequence>
<name>A0A3S4JI24_SALET</name>
<feature type="domain" description="Mechanosensitive ion channel inner membrane" evidence="2">
    <location>
        <begin position="1"/>
        <end position="49"/>
    </location>
</feature>
<dbReference type="Proteomes" id="UP000269208">
    <property type="component" value="Chromosome"/>
</dbReference>
<accession>A0A3S4JI24</accession>
<evidence type="ECO:0000313" key="4">
    <source>
        <dbReference type="Proteomes" id="UP000269208"/>
    </source>
</evidence>
<proteinExistence type="predicted"/>
<feature type="region of interest" description="Disordered" evidence="1">
    <location>
        <begin position="53"/>
        <end position="80"/>
    </location>
</feature>
<protein>
    <submittedName>
        <fullName evidence="3">Integral membrane protein AefA</fullName>
    </submittedName>
</protein>
<reference evidence="3 4" key="1">
    <citation type="submission" date="2018-12" db="EMBL/GenBank/DDBJ databases">
        <authorList>
            <consortium name="Pathogen Informatics"/>
        </authorList>
    </citation>
    <scope>NUCLEOTIDE SEQUENCE [LARGE SCALE GENOMIC DNA]</scope>
    <source>
        <strain evidence="3 4">NCTC6754</strain>
    </source>
</reference>